<feature type="binding site" evidence="7">
    <location>
        <position position="51"/>
    </location>
    <ligand>
        <name>Ca(2+)</name>
        <dbReference type="ChEBI" id="CHEBI:29108"/>
        <label>1</label>
    </ligand>
</feature>
<keyword evidence="4 7" id="KW-0106">Calcium</keyword>
<dbReference type="Gene3D" id="1.10.238.10">
    <property type="entry name" value="EF-hand"/>
    <property type="match status" value="1"/>
</dbReference>
<evidence type="ECO:0000256" key="6">
    <source>
        <dbReference type="ARBA" id="ARBA00025308"/>
    </source>
</evidence>
<comment type="similarity">
    <text evidence="1 8">Belongs to the parvalbumin family.</text>
</comment>
<dbReference type="PROSITE" id="PS50222">
    <property type="entry name" value="EF_HAND_2"/>
    <property type="match status" value="2"/>
</dbReference>
<dbReference type="GO" id="GO:0005737">
    <property type="term" value="C:cytoplasm"/>
    <property type="evidence" value="ECO:0007669"/>
    <property type="project" value="TreeGrafter"/>
</dbReference>
<reference evidence="10" key="2">
    <citation type="submission" date="2025-09" db="UniProtKB">
        <authorList>
            <consortium name="Ensembl"/>
        </authorList>
    </citation>
    <scope>IDENTIFICATION</scope>
</reference>
<dbReference type="AlphaFoldDB" id="A0A3Q2UAA7"/>
<organism evidence="10 11">
    <name type="scientific">Fundulus heteroclitus</name>
    <name type="common">Killifish</name>
    <name type="synonym">Mummichog</name>
    <dbReference type="NCBI Taxonomy" id="8078"/>
    <lineage>
        <taxon>Eukaryota</taxon>
        <taxon>Metazoa</taxon>
        <taxon>Chordata</taxon>
        <taxon>Craniata</taxon>
        <taxon>Vertebrata</taxon>
        <taxon>Euteleostomi</taxon>
        <taxon>Actinopterygii</taxon>
        <taxon>Neopterygii</taxon>
        <taxon>Teleostei</taxon>
        <taxon>Neoteleostei</taxon>
        <taxon>Acanthomorphata</taxon>
        <taxon>Ovalentaria</taxon>
        <taxon>Atherinomorphae</taxon>
        <taxon>Cyprinodontiformes</taxon>
        <taxon>Fundulidae</taxon>
        <taxon>Fundulus</taxon>
    </lineage>
</organism>
<dbReference type="CTD" id="402807"/>
<feature type="binding site" evidence="7">
    <location>
        <position position="57"/>
    </location>
    <ligand>
        <name>Ca(2+)</name>
        <dbReference type="ChEBI" id="CHEBI:29108"/>
        <label>1</label>
    </ligand>
</feature>
<feature type="binding site" evidence="7">
    <location>
        <position position="92"/>
    </location>
    <ligand>
        <name>Ca(2+)</name>
        <dbReference type="ChEBI" id="CHEBI:29108"/>
        <label>1</label>
    </ligand>
</feature>
<dbReference type="InterPro" id="IPR002048">
    <property type="entry name" value="EF_hand_dom"/>
</dbReference>
<dbReference type="Proteomes" id="UP000265000">
    <property type="component" value="Unplaced"/>
</dbReference>
<feature type="binding site" evidence="7">
    <location>
        <position position="101"/>
    </location>
    <ligand>
        <name>Ca(2+)</name>
        <dbReference type="ChEBI" id="CHEBI:29108"/>
        <label>1</label>
    </ligand>
</feature>
<dbReference type="SMART" id="SM00054">
    <property type="entry name" value="EFh"/>
    <property type="match status" value="2"/>
</dbReference>
<feature type="binding site" evidence="7">
    <location>
        <position position="96"/>
    </location>
    <ligand>
        <name>Ca(2+)</name>
        <dbReference type="ChEBI" id="CHEBI:29108"/>
        <label>1</label>
    </ligand>
</feature>
<evidence type="ECO:0000256" key="3">
    <source>
        <dbReference type="ARBA" id="ARBA00022737"/>
    </source>
</evidence>
<evidence type="ECO:0000256" key="4">
    <source>
        <dbReference type="ARBA" id="ARBA00022837"/>
    </source>
</evidence>
<evidence type="ECO:0000259" key="9">
    <source>
        <dbReference type="PROSITE" id="PS50222"/>
    </source>
</evidence>
<evidence type="ECO:0000256" key="7">
    <source>
        <dbReference type="PIRSR" id="PIRSR608080-1"/>
    </source>
</evidence>
<accession>A0A3Q2UAA7</accession>
<protein>
    <recommendedName>
        <fullName evidence="8">Parvalbumin</fullName>
    </recommendedName>
</protein>
<keyword evidence="11" id="KW-1185">Reference proteome</keyword>
<dbReference type="GeneTree" id="ENSGT00940000159653"/>
<dbReference type="PRINTS" id="PR01697">
    <property type="entry name" value="PARVALBUMIN"/>
</dbReference>
<dbReference type="PANTHER" id="PTHR11653:SF21">
    <property type="entry name" value="PARVALBUMIN-7"/>
    <property type="match status" value="1"/>
</dbReference>
<keyword evidence="5" id="KW-0514">Muscle protein</keyword>
<feature type="domain" description="EF-hand" evidence="9">
    <location>
        <begin position="77"/>
        <end position="108"/>
    </location>
</feature>
<dbReference type="SUPFAM" id="SSF47473">
    <property type="entry name" value="EF-hand"/>
    <property type="match status" value="1"/>
</dbReference>
<name>A0A3Q2UAA7_FUNHE</name>
<evidence type="ECO:0000256" key="1">
    <source>
        <dbReference type="ARBA" id="ARBA00009753"/>
    </source>
</evidence>
<dbReference type="GO" id="GO:0005509">
    <property type="term" value="F:calcium ion binding"/>
    <property type="evidence" value="ECO:0007669"/>
    <property type="project" value="UniProtKB-UniRule"/>
</dbReference>
<sequence length="108" mass="11999">MVMTDLLKPEEIKKALDSFAAETFDPKKFFEMVGMKAMSAENVKKVFQVLDVDGSGFIEEEELKFVLKGFAKDGRDLTDAETKAFLTAADKDGDGKIGIDEFEALVHE</sequence>
<feature type="binding site" evidence="7">
    <location>
        <position position="90"/>
    </location>
    <ligand>
        <name>Ca(2+)</name>
        <dbReference type="ChEBI" id="CHEBI:29108"/>
        <label>1</label>
    </ligand>
</feature>
<dbReference type="PROSITE" id="PS00018">
    <property type="entry name" value="EF_HAND_1"/>
    <property type="match status" value="2"/>
</dbReference>
<dbReference type="InterPro" id="IPR018247">
    <property type="entry name" value="EF_Hand_1_Ca_BS"/>
</dbReference>
<evidence type="ECO:0000313" key="10">
    <source>
        <dbReference type="Ensembl" id="ENSFHEP00000027095.1"/>
    </source>
</evidence>
<feature type="binding site" evidence="7">
    <location>
        <position position="53"/>
    </location>
    <ligand>
        <name>Ca(2+)</name>
        <dbReference type="ChEBI" id="CHEBI:29108"/>
        <label>1</label>
    </ligand>
</feature>
<evidence type="ECO:0000256" key="2">
    <source>
        <dbReference type="ARBA" id="ARBA00022723"/>
    </source>
</evidence>
<feature type="binding site" evidence="7">
    <location>
        <position position="94"/>
    </location>
    <ligand>
        <name>Ca(2+)</name>
        <dbReference type="ChEBI" id="CHEBI:29108"/>
        <label>1</label>
    </ligand>
</feature>
<dbReference type="OrthoDB" id="26525at2759"/>
<dbReference type="FunFam" id="1.10.238.10:FF:000060">
    <property type="entry name" value="Parvalbumin, thymic"/>
    <property type="match status" value="1"/>
</dbReference>
<proteinExistence type="inferred from homology"/>
<keyword evidence="3" id="KW-0677">Repeat</keyword>
<dbReference type="PANTHER" id="PTHR11653">
    <property type="entry name" value="PARVALBUMIN ALPHA"/>
    <property type="match status" value="1"/>
</dbReference>
<dbReference type="InterPro" id="IPR011992">
    <property type="entry name" value="EF-hand-dom_pair"/>
</dbReference>
<dbReference type="InterPro" id="IPR008080">
    <property type="entry name" value="Parvalbumin"/>
</dbReference>
<dbReference type="GeneID" id="105915410"/>
<dbReference type="Ensembl" id="ENSFHET00000001010.1">
    <property type="protein sequence ID" value="ENSFHEP00000027095.1"/>
    <property type="gene ID" value="ENSFHEG00000010360.1"/>
</dbReference>
<feature type="binding site" evidence="7">
    <location>
        <position position="62"/>
    </location>
    <ligand>
        <name>Ca(2+)</name>
        <dbReference type="ChEBI" id="CHEBI:29108"/>
        <label>1</label>
    </ligand>
</feature>
<evidence type="ECO:0000256" key="5">
    <source>
        <dbReference type="ARBA" id="ARBA00023179"/>
    </source>
</evidence>
<feature type="domain" description="EF-hand" evidence="9">
    <location>
        <begin position="38"/>
        <end position="73"/>
    </location>
</feature>
<keyword evidence="2 7" id="KW-0479">Metal-binding</keyword>
<comment type="function">
    <text evidence="6 8">In muscle, parvalbumin is thought to be involved in relaxation after contraction. It binds two calcium ions.</text>
</comment>
<reference evidence="10" key="1">
    <citation type="submission" date="2025-08" db="UniProtKB">
        <authorList>
            <consortium name="Ensembl"/>
        </authorList>
    </citation>
    <scope>IDENTIFICATION</scope>
</reference>
<dbReference type="STRING" id="8078.ENSFHEP00000027095"/>
<evidence type="ECO:0000256" key="8">
    <source>
        <dbReference type="RuleBase" id="RU368048"/>
    </source>
</evidence>
<dbReference type="RefSeq" id="XP_012704959.1">
    <property type="nucleotide sequence ID" value="XM_012849505.3"/>
</dbReference>
<dbReference type="Pfam" id="PF13499">
    <property type="entry name" value="EF-hand_7"/>
    <property type="match status" value="1"/>
</dbReference>
<feature type="binding site" evidence="7">
    <location>
        <position position="55"/>
    </location>
    <ligand>
        <name>Ca(2+)</name>
        <dbReference type="ChEBI" id="CHEBI:29108"/>
        <label>1</label>
    </ligand>
</feature>
<evidence type="ECO:0000313" key="11">
    <source>
        <dbReference type="Proteomes" id="UP000265000"/>
    </source>
</evidence>